<sequence length="53" mass="6564">MTSFFIYEYKYLSVSFSFFICEYKYLSVTFFMTSFFKLIFTFPYSFSPNYITQ</sequence>
<protein>
    <submittedName>
        <fullName evidence="2">Uncharacterized protein</fullName>
    </submittedName>
</protein>
<organism evidence="2 3">
    <name type="scientific">Rhizophagus irregularis (strain DAOM 181602 / DAOM 197198 / MUCL 43194)</name>
    <name type="common">Arbuscular mycorrhizal fungus</name>
    <name type="synonym">Glomus intraradices</name>
    <dbReference type="NCBI Taxonomy" id="747089"/>
    <lineage>
        <taxon>Eukaryota</taxon>
        <taxon>Fungi</taxon>
        <taxon>Fungi incertae sedis</taxon>
        <taxon>Mucoromycota</taxon>
        <taxon>Glomeromycotina</taxon>
        <taxon>Glomeromycetes</taxon>
        <taxon>Glomerales</taxon>
        <taxon>Glomeraceae</taxon>
        <taxon>Rhizophagus</taxon>
    </lineage>
</organism>
<reference evidence="2 3" key="1">
    <citation type="journal article" date="2013" name="Proc. Natl. Acad. Sci. U.S.A.">
        <title>Genome of an arbuscular mycorrhizal fungus provides insight into the oldest plant symbiosis.</title>
        <authorList>
            <person name="Tisserant E."/>
            <person name="Malbreil M."/>
            <person name="Kuo A."/>
            <person name="Kohler A."/>
            <person name="Symeonidi A."/>
            <person name="Balestrini R."/>
            <person name="Charron P."/>
            <person name="Duensing N."/>
            <person name="Frei Dit Frey N."/>
            <person name="Gianinazzi-Pearson V."/>
            <person name="Gilbert L.B."/>
            <person name="Handa Y."/>
            <person name="Herr J.R."/>
            <person name="Hijri M."/>
            <person name="Koul R."/>
            <person name="Kawaguchi M."/>
            <person name="Krajinski F."/>
            <person name="Lammers P.J."/>
            <person name="Masclaux F.G."/>
            <person name="Murat C."/>
            <person name="Morin E."/>
            <person name="Ndikumana S."/>
            <person name="Pagni M."/>
            <person name="Petitpierre D."/>
            <person name="Requena N."/>
            <person name="Rosikiewicz P."/>
            <person name="Riley R."/>
            <person name="Saito K."/>
            <person name="San Clemente H."/>
            <person name="Shapiro H."/>
            <person name="van Tuinen D."/>
            <person name="Becard G."/>
            <person name="Bonfante P."/>
            <person name="Paszkowski U."/>
            <person name="Shachar-Hill Y.Y."/>
            <person name="Tuskan G.A."/>
            <person name="Young P.W."/>
            <person name="Sanders I.R."/>
            <person name="Henrissat B."/>
            <person name="Rensing S.A."/>
            <person name="Grigoriev I.V."/>
            <person name="Corradi N."/>
            <person name="Roux C."/>
            <person name="Martin F."/>
        </authorList>
    </citation>
    <scope>NUCLEOTIDE SEQUENCE [LARGE SCALE GENOMIC DNA]</scope>
    <source>
        <strain evidence="2 3">DAOM 197198</strain>
    </source>
</reference>
<dbReference type="AlphaFoldDB" id="A0A2P4Q0L6"/>
<dbReference type="Proteomes" id="UP000018888">
    <property type="component" value="Unassembled WGS sequence"/>
</dbReference>
<proteinExistence type="predicted"/>
<evidence type="ECO:0000313" key="2">
    <source>
        <dbReference type="EMBL" id="POG71148.1"/>
    </source>
</evidence>
<keyword evidence="1" id="KW-0812">Transmembrane</keyword>
<evidence type="ECO:0000313" key="3">
    <source>
        <dbReference type="Proteomes" id="UP000018888"/>
    </source>
</evidence>
<comment type="caution">
    <text evidence="2">The sequence shown here is derived from an EMBL/GenBank/DDBJ whole genome shotgun (WGS) entry which is preliminary data.</text>
</comment>
<gene>
    <name evidence="2" type="ORF">GLOIN_2v1609039</name>
</gene>
<feature type="transmembrane region" description="Helical" evidence="1">
    <location>
        <begin position="25"/>
        <end position="46"/>
    </location>
</feature>
<name>A0A2P4Q0L6_RHIID</name>
<reference evidence="2 3" key="2">
    <citation type="journal article" date="2018" name="New Phytol.">
        <title>High intraspecific genome diversity in the model arbuscular mycorrhizal symbiont Rhizophagus irregularis.</title>
        <authorList>
            <person name="Chen E.C.H."/>
            <person name="Morin E."/>
            <person name="Beaudet D."/>
            <person name="Noel J."/>
            <person name="Yildirir G."/>
            <person name="Ndikumana S."/>
            <person name="Charron P."/>
            <person name="St-Onge C."/>
            <person name="Giorgi J."/>
            <person name="Kruger M."/>
            <person name="Marton T."/>
            <person name="Ropars J."/>
            <person name="Grigoriev I.V."/>
            <person name="Hainaut M."/>
            <person name="Henrissat B."/>
            <person name="Roux C."/>
            <person name="Martin F."/>
            <person name="Corradi N."/>
        </authorList>
    </citation>
    <scope>NUCLEOTIDE SEQUENCE [LARGE SCALE GENOMIC DNA]</scope>
    <source>
        <strain evidence="2 3">DAOM 197198</strain>
    </source>
</reference>
<keyword evidence="3" id="KW-1185">Reference proteome</keyword>
<accession>A0A2P4Q0L6</accession>
<evidence type="ECO:0000256" key="1">
    <source>
        <dbReference type="SAM" id="Phobius"/>
    </source>
</evidence>
<dbReference type="EMBL" id="AUPC02000111">
    <property type="protein sequence ID" value="POG71148.1"/>
    <property type="molecule type" value="Genomic_DNA"/>
</dbReference>
<keyword evidence="1" id="KW-0472">Membrane</keyword>
<keyword evidence="1" id="KW-1133">Transmembrane helix</keyword>